<comment type="caution">
    <text evidence="2">The sequence shown here is derived from an EMBL/GenBank/DDBJ whole genome shotgun (WGS) entry which is preliminary data.</text>
</comment>
<dbReference type="EMBL" id="JAULSV010000007">
    <property type="protein sequence ID" value="KAK0639650.1"/>
    <property type="molecule type" value="Genomic_DNA"/>
</dbReference>
<reference evidence="2" key="1">
    <citation type="submission" date="2023-06" db="EMBL/GenBank/DDBJ databases">
        <title>Genome-scale phylogeny and comparative genomics of the fungal order Sordariales.</title>
        <authorList>
            <consortium name="Lawrence Berkeley National Laboratory"/>
            <person name="Hensen N."/>
            <person name="Bonometti L."/>
            <person name="Westerberg I."/>
            <person name="Brannstrom I.O."/>
            <person name="Guillou S."/>
            <person name="Cros-Aarteil S."/>
            <person name="Calhoun S."/>
            <person name="Haridas S."/>
            <person name="Kuo A."/>
            <person name="Mondo S."/>
            <person name="Pangilinan J."/>
            <person name="Riley R."/>
            <person name="Labutti K."/>
            <person name="Andreopoulos B."/>
            <person name="Lipzen A."/>
            <person name="Chen C."/>
            <person name="Yanf M."/>
            <person name="Daum C."/>
            <person name="Ng V."/>
            <person name="Clum A."/>
            <person name="Steindorff A."/>
            <person name="Ohm R."/>
            <person name="Martin F."/>
            <person name="Silar P."/>
            <person name="Natvig D."/>
            <person name="Lalanne C."/>
            <person name="Gautier V."/>
            <person name="Ament-Velasquez S.L."/>
            <person name="Kruys A."/>
            <person name="Hutchinson M.I."/>
            <person name="Powell A.J."/>
            <person name="Barry K."/>
            <person name="Miller A.N."/>
            <person name="Grigoriev I.V."/>
            <person name="Debuchy R."/>
            <person name="Gladieux P."/>
            <person name="Thoren M.H."/>
            <person name="Johannesson H."/>
        </authorList>
    </citation>
    <scope>NUCLEOTIDE SEQUENCE</scope>
    <source>
        <strain evidence="2">SMH2532-1</strain>
    </source>
</reference>
<dbReference type="Proteomes" id="UP001174936">
    <property type="component" value="Unassembled WGS sequence"/>
</dbReference>
<sequence>MPPERKDVFLIEPTLDAEDLRKRLMGAIVRDPLRPAVEFEPDDPMPIVEVLGMDPKPIEIRDLQQVITTVSQGTFRTSLERLANAYYGTTSSTSTTNTAKRALRYYMIQPKKKLQQLLQNPVIFEKIRRLFVQNGVDNPLFFVTQIVTFVNWTVAADTQSSSEGGGEVNIRGPSGAVPAGPGLEISGGFQHGHGTQISGTYSDEMIFCVGYHRLRLKKKEGLRARFARRGSDKRLGYIVTPFVVTGRDLYLDEVPAEGTGRLDLGDEDEDEDEDADLDDEPARAAAVQAVGFEIHRINRPSVGS</sequence>
<evidence type="ECO:0000313" key="2">
    <source>
        <dbReference type="EMBL" id="KAK0639650.1"/>
    </source>
</evidence>
<protein>
    <submittedName>
        <fullName evidence="2">Uncharacterized protein</fullName>
    </submittedName>
</protein>
<organism evidence="2 3">
    <name type="scientific">Cercophora newfieldiana</name>
    <dbReference type="NCBI Taxonomy" id="92897"/>
    <lineage>
        <taxon>Eukaryota</taxon>
        <taxon>Fungi</taxon>
        <taxon>Dikarya</taxon>
        <taxon>Ascomycota</taxon>
        <taxon>Pezizomycotina</taxon>
        <taxon>Sordariomycetes</taxon>
        <taxon>Sordariomycetidae</taxon>
        <taxon>Sordariales</taxon>
        <taxon>Lasiosphaeriaceae</taxon>
        <taxon>Cercophora</taxon>
    </lineage>
</organism>
<dbReference type="AlphaFoldDB" id="A0AA40CII8"/>
<evidence type="ECO:0000313" key="3">
    <source>
        <dbReference type="Proteomes" id="UP001174936"/>
    </source>
</evidence>
<name>A0AA40CII8_9PEZI</name>
<keyword evidence="3" id="KW-1185">Reference proteome</keyword>
<feature type="region of interest" description="Disordered" evidence="1">
    <location>
        <begin position="159"/>
        <end position="189"/>
    </location>
</feature>
<evidence type="ECO:0000256" key="1">
    <source>
        <dbReference type="SAM" id="MobiDB-lite"/>
    </source>
</evidence>
<gene>
    <name evidence="2" type="ORF">B0T16DRAFT_246839</name>
</gene>
<feature type="region of interest" description="Disordered" evidence="1">
    <location>
        <begin position="258"/>
        <end position="280"/>
    </location>
</feature>
<feature type="compositionally biased region" description="Acidic residues" evidence="1">
    <location>
        <begin position="265"/>
        <end position="279"/>
    </location>
</feature>
<proteinExistence type="predicted"/>
<accession>A0AA40CII8</accession>